<dbReference type="GO" id="GO:0000723">
    <property type="term" value="P:telomere maintenance"/>
    <property type="evidence" value="ECO:0007669"/>
    <property type="project" value="InterPro"/>
</dbReference>
<evidence type="ECO:0000256" key="1">
    <source>
        <dbReference type="RuleBase" id="RU363044"/>
    </source>
</evidence>
<keyword evidence="1" id="KW-0227">DNA damage</keyword>
<evidence type="ECO:0000259" key="2">
    <source>
        <dbReference type="Pfam" id="PF05970"/>
    </source>
</evidence>
<dbReference type="Gene3D" id="3.40.50.300">
    <property type="entry name" value="P-loop containing nucleotide triphosphate hydrolases"/>
    <property type="match status" value="1"/>
</dbReference>
<keyword evidence="1" id="KW-0067">ATP-binding</keyword>
<feature type="domain" description="DNA helicase Pif1-like DEAD-box helicase" evidence="2">
    <location>
        <begin position="419"/>
        <end position="623"/>
    </location>
</feature>
<dbReference type="AlphaFoldDB" id="A0AAN8G2S2"/>
<evidence type="ECO:0000313" key="4">
    <source>
        <dbReference type="Proteomes" id="UP001347796"/>
    </source>
</evidence>
<keyword evidence="1" id="KW-0378">Hydrolase</keyword>
<dbReference type="Pfam" id="PF05970">
    <property type="entry name" value="PIF1"/>
    <property type="match status" value="1"/>
</dbReference>
<name>A0AAN8G2S2_PATCE</name>
<keyword evidence="1" id="KW-0347">Helicase</keyword>
<dbReference type="GO" id="GO:0043139">
    <property type="term" value="F:5'-3' DNA helicase activity"/>
    <property type="evidence" value="ECO:0007669"/>
    <property type="project" value="UniProtKB-EC"/>
</dbReference>
<dbReference type="InterPro" id="IPR036691">
    <property type="entry name" value="Endo/exonu/phosph_ase_sf"/>
</dbReference>
<dbReference type="PANTHER" id="PTHR47642">
    <property type="entry name" value="ATP-DEPENDENT DNA HELICASE"/>
    <property type="match status" value="1"/>
</dbReference>
<dbReference type="InterPro" id="IPR027417">
    <property type="entry name" value="P-loop_NTPase"/>
</dbReference>
<dbReference type="PANTHER" id="PTHR47642:SF5">
    <property type="entry name" value="ATP-DEPENDENT DNA HELICASE"/>
    <property type="match status" value="1"/>
</dbReference>
<dbReference type="EC" id="5.6.2.3" evidence="1"/>
<dbReference type="GO" id="GO:0016787">
    <property type="term" value="F:hydrolase activity"/>
    <property type="evidence" value="ECO:0007669"/>
    <property type="project" value="UniProtKB-KW"/>
</dbReference>
<dbReference type="Proteomes" id="UP001347796">
    <property type="component" value="Unassembled WGS sequence"/>
</dbReference>
<gene>
    <name evidence="3" type="ORF">SNE40_019872</name>
</gene>
<dbReference type="GO" id="GO:0005524">
    <property type="term" value="F:ATP binding"/>
    <property type="evidence" value="ECO:0007669"/>
    <property type="project" value="UniProtKB-KW"/>
</dbReference>
<protein>
    <recommendedName>
        <fullName evidence="1">ATP-dependent DNA helicase</fullName>
        <ecNumber evidence="1">5.6.2.3</ecNumber>
    </recommendedName>
</protein>
<dbReference type="InterPro" id="IPR010285">
    <property type="entry name" value="DNA_helicase_pif1-like_DEAD"/>
</dbReference>
<dbReference type="CDD" id="cd18809">
    <property type="entry name" value="SF1_C_RecD"/>
    <property type="match status" value="1"/>
</dbReference>
<keyword evidence="1" id="KW-0234">DNA repair</keyword>
<comment type="cofactor">
    <cofactor evidence="1">
        <name>Mg(2+)</name>
        <dbReference type="ChEBI" id="CHEBI:18420"/>
    </cofactor>
</comment>
<keyword evidence="1" id="KW-0233">DNA recombination</keyword>
<dbReference type="InterPro" id="IPR051055">
    <property type="entry name" value="PIF1_helicase"/>
</dbReference>
<comment type="caution">
    <text evidence="3">The sequence shown here is derived from an EMBL/GenBank/DDBJ whole genome shotgun (WGS) entry which is preliminary data.</text>
</comment>
<evidence type="ECO:0000313" key="3">
    <source>
        <dbReference type="EMBL" id="KAK6168682.1"/>
    </source>
</evidence>
<organism evidence="3 4">
    <name type="scientific">Patella caerulea</name>
    <name type="common">Rayed Mediterranean limpet</name>
    <dbReference type="NCBI Taxonomy" id="87958"/>
    <lineage>
        <taxon>Eukaryota</taxon>
        <taxon>Metazoa</taxon>
        <taxon>Spiralia</taxon>
        <taxon>Lophotrochozoa</taxon>
        <taxon>Mollusca</taxon>
        <taxon>Gastropoda</taxon>
        <taxon>Patellogastropoda</taxon>
        <taxon>Patelloidea</taxon>
        <taxon>Patellidae</taxon>
        <taxon>Patella</taxon>
    </lineage>
</organism>
<dbReference type="GO" id="GO:0006281">
    <property type="term" value="P:DNA repair"/>
    <property type="evidence" value="ECO:0007669"/>
    <property type="project" value="UniProtKB-KW"/>
</dbReference>
<reference evidence="3 4" key="1">
    <citation type="submission" date="2024-01" db="EMBL/GenBank/DDBJ databases">
        <title>The genome of the rayed Mediterranean limpet Patella caerulea (Linnaeus, 1758).</title>
        <authorList>
            <person name="Anh-Thu Weber A."/>
            <person name="Halstead-Nussloch G."/>
        </authorList>
    </citation>
    <scope>NUCLEOTIDE SEQUENCE [LARGE SCALE GENOMIC DNA]</scope>
    <source>
        <strain evidence="3">AATW-2023a</strain>
        <tissue evidence="3">Whole specimen</tissue>
    </source>
</reference>
<dbReference type="Gene3D" id="3.60.10.10">
    <property type="entry name" value="Endonuclease/exonuclease/phosphatase"/>
    <property type="match status" value="1"/>
</dbReference>
<accession>A0AAN8G2S2</accession>
<sequence length="1110" mass="127612">MTQNTAKILLEALWKALSDEEKNYTSIDELYNDIGMTQELFQKACEMLSKKNNVILKRNPKDVWINPYNPNLLRAWDANMDIQYVFDAYSCIVYIVSYISKSEREMGLVLSAAQEEAKGGKESLKKISSTYLHCREVSAQESAYRVCNLRLRESSRKVQFIPTGENNVRLTLPLKLLQKKSKENVLSDDDIFMTSITDRYKARPKTEQFNNMCLATFCSEYRVMSKSERINENSEKNPAYKLQKDLGYIIKRTRSKPAVIRYARFSITKEPEKYYLSSLQLFLPHRIDKQLKPIGFETYETFYKSGSVKISKQIEDVKDIVDNNRSLFEKDKINIDAATDIIEKCGANLKDAWSSLDIENQVDNLQCLDIPDENIHDDVEEIEIPDLIGIRKDKKNHEKESYNTIVSRTEAVPMLRSLNKLQMDVFYKVREFCLNKIHRRNPEQFMLFLSGGAGTGKSYVIKSIYYEANRLLSQITDNPDEQTVLMVCPTGVSAMNLGCSTIHNSLKIRTDIKLPYVGLGLDKIDSLRADLGHLQILIIDEISMVSPKLLCYIHGRLRQIKQCADFTPFGNVCIIAVGDFYQLPPVKAKPLYRNTDDLTNLWQNNFKIVELKDIMRQKDDLTFAQALNRIRTKQKCESLSPKDVDLLKSREIEDYDENVLHIFATNALVDEHNTKMLRKLCDRLIRIDANDFSKDERTGKMIKINTITSKNVDTCLSNVINIAESARVLLTKNLDVSDGLCNGVFGYIRHIAFDKDENVKLIYVEFDNKRVGAKIRKNTVLPENVPHNCIPIGRQEEKINYRNDIRRQFPLKLAYSCSIHKTQGLSLSNAVVSLKKVFAPGQSYVALSRVTSLNGLVVKDFNEKLIYCDKTITDSLNEMPLYIEPGTEERSKTVLILHNIQGLTSHFEDLKNDYRFTESDYICLTETWLNEVGGRNFELNDFSLHSKSRQASYDNSHTFTELRNTLHGGVGLYYRKNRMCHLYNLGVFNIEHVAFGLPDINLTIVVIYRRPCYKTDLFVTFLQKLLDELDDFGGSVMIMGDFNEDIVKGKAAIEQCMEKNFYKQCVTEITTDGNTILDLIFVKNFNVSNLKLRILQTYFSYHNAISIGIS</sequence>
<dbReference type="GO" id="GO:0006310">
    <property type="term" value="P:DNA recombination"/>
    <property type="evidence" value="ECO:0007669"/>
    <property type="project" value="UniProtKB-KW"/>
</dbReference>
<dbReference type="EMBL" id="JAZGQO010000015">
    <property type="protein sequence ID" value="KAK6168682.1"/>
    <property type="molecule type" value="Genomic_DNA"/>
</dbReference>
<keyword evidence="4" id="KW-1185">Reference proteome</keyword>
<comment type="similarity">
    <text evidence="1">Belongs to the helicase family.</text>
</comment>
<proteinExistence type="inferred from homology"/>
<keyword evidence="1" id="KW-0547">Nucleotide-binding</keyword>
<comment type="catalytic activity">
    <reaction evidence="1">
        <text>ATP + H2O = ADP + phosphate + H(+)</text>
        <dbReference type="Rhea" id="RHEA:13065"/>
        <dbReference type="ChEBI" id="CHEBI:15377"/>
        <dbReference type="ChEBI" id="CHEBI:15378"/>
        <dbReference type="ChEBI" id="CHEBI:30616"/>
        <dbReference type="ChEBI" id="CHEBI:43474"/>
        <dbReference type="ChEBI" id="CHEBI:456216"/>
        <dbReference type="EC" id="5.6.2.3"/>
    </reaction>
</comment>
<dbReference type="SUPFAM" id="SSF56219">
    <property type="entry name" value="DNase I-like"/>
    <property type="match status" value="1"/>
</dbReference>
<dbReference type="SUPFAM" id="SSF52540">
    <property type="entry name" value="P-loop containing nucleoside triphosphate hydrolases"/>
    <property type="match status" value="2"/>
</dbReference>